<dbReference type="AlphaFoldDB" id="B6WPT9"/>
<reference evidence="1 2" key="2">
    <citation type="submission" date="2008-10" db="EMBL/GenBank/DDBJ databases">
        <authorList>
            <person name="Fulton L."/>
            <person name="Clifton S."/>
            <person name="Fulton B."/>
            <person name="Xu J."/>
            <person name="Minx P."/>
            <person name="Pepin K.H."/>
            <person name="Johnson M."/>
            <person name="Bhonagiri V."/>
            <person name="Nash W.E."/>
            <person name="Mardis E.R."/>
            <person name="Wilson R.K."/>
        </authorList>
    </citation>
    <scope>NUCLEOTIDE SEQUENCE [LARGE SCALE GENOMIC DNA]</scope>
    <source>
        <strain evidence="1 2">ATCC 29098</strain>
    </source>
</reference>
<dbReference type="HOGENOM" id="CLU_3232700_0_0_7"/>
<evidence type="ECO:0000313" key="2">
    <source>
        <dbReference type="Proteomes" id="UP000003676"/>
    </source>
</evidence>
<organism evidence="1 2">
    <name type="scientific">Desulfovibrio piger ATCC 29098</name>
    <dbReference type="NCBI Taxonomy" id="411464"/>
    <lineage>
        <taxon>Bacteria</taxon>
        <taxon>Pseudomonadati</taxon>
        <taxon>Thermodesulfobacteriota</taxon>
        <taxon>Desulfovibrionia</taxon>
        <taxon>Desulfovibrionales</taxon>
        <taxon>Desulfovibrionaceae</taxon>
        <taxon>Desulfovibrio</taxon>
    </lineage>
</organism>
<dbReference type="Proteomes" id="UP000003676">
    <property type="component" value="Unassembled WGS sequence"/>
</dbReference>
<protein>
    <submittedName>
        <fullName evidence="1">Uncharacterized protein</fullName>
    </submittedName>
</protein>
<accession>B6WPT9</accession>
<evidence type="ECO:0000313" key="1">
    <source>
        <dbReference type="EMBL" id="EEB35050.1"/>
    </source>
</evidence>
<dbReference type="EMBL" id="ABXU01000001">
    <property type="protein sequence ID" value="EEB35050.1"/>
    <property type="molecule type" value="Genomic_DNA"/>
</dbReference>
<sequence length="43" mass="5130">MQSQKNFIAWFNICKQRRIQFNAKTPGGTRLRPLFREGTCWIS</sequence>
<gene>
    <name evidence="1" type="ORF">DESPIG_00054</name>
</gene>
<reference evidence="1 2" key="1">
    <citation type="submission" date="2008-10" db="EMBL/GenBank/DDBJ databases">
        <title>Draft genome sequence of Desulvovibrio piger (ATCC 29098).</title>
        <authorList>
            <person name="Sudarsanam P."/>
            <person name="Ley R."/>
            <person name="Guruge J."/>
            <person name="Turnbaugh P.J."/>
            <person name="Mahowald M."/>
            <person name="Liep D."/>
            <person name="Gordon J."/>
        </authorList>
    </citation>
    <scope>NUCLEOTIDE SEQUENCE [LARGE SCALE GENOMIC DNA]</scope>
    <source>
        <strain evidence="1 2">ATCC 29098</strain>
    </source>
</reference>
<name>B6WPT9_9BACT</name>
<comment type="caution">
    <text evidence="1">The sequence shown here is derived from an EMBL/GenBank/DDBJ whole genome shotgun (WGS) entry which is preliminary data.</text>
</comment>
<proteinExistence type="predicted"/>